<dbReference type="Gene3D" id="3.40.1550.20">
    <property type="entry name" value="Transcriptional regulator MraZ domain"/>
    <property type="match status" value="1"/>
</dbReference>
<dbReference type="InterPro" id="IPR037914">
    <property type="entry name" value="SpoVT-AbrB_sf"/>
</dbReference>
<evidence type="ECO:0000256" key="7">
    <source>
        <dbReference type="HAMAP-Rule" id="MF_01008"/>
    </source>
</evidence>
<proteinExistence type="inferred from homology"/>
<evidence type="ECO:0000256" key="4">
    <source>
        <dbReference type="ARBA" id="ARBA00023015"/>
    </source>
</evidence>
<evidence type="ECO:0000313" key="10">
    <source>
        <dbReference type="Proteomes" id="UP001143400"/>
    </source>
</evidence>
<evidence type="ECO:0000259" key="8">
    <source>
        <dbReference type="PROSITE" id="PS51740"/>
    </source>
</evidence>
<evidence type="ECO:0000256" key="1">
    <source>
        <dbReference type="ARBA" id="ARBA00013860"/>
    </source>
</evidence>
<dbReference type="SUPFAM" id="SSF89447">
    <property type="entry name" value="AbrB/MazE/MraZ-like"/>
    <property type="match status" value="1"/>
</dbReference>
<dbReference type="InterPro" id="IPR007159">
    <property type="entry name" value="SpoVT-AbrB_dom"/>
</dbReference>
<dbReference type="NCBIfam" id="NF001477">
    <property type="entry name" value="PRK00326.2-4"/>
    <property type="match status" value="1"/>
</dbReference>
<keyword evidence="6 7" id="KW-0804">Transcription</keyword>
<dbReference type="GO" id="GO:0005737">
    <property type="term" value="C:cytoplasm"/>
    <property type="evidence" value="ECO:0007669"/>
    <property type="project" value="UniProtKB-UniRule"/>
</dbReference>
<sequence length="156" mass="16970">MDRFVSNFTNRLDAKGRVSIPAPFRAVLARDGFEGLYVHPSLDLAALDAGGNALLSDIDRLLETLSLYSDERDSLATALLGTSEVLKADGEGRVILTESLKTYAGIKDQVTFVGQGRKFQIWEPESFQAHLASARETVRGLKRRLGAPTPPLEPAS</sequence>
<organism evidence="9 10">
    <name type="scientific">Methylopila capsulata</name>
    <dbReference type="NCBI Taxonomy" id="61654"/>
    <lineage>
        <taxon>Bacteria</taxon>
        <taxon>Pseudomonadati</taxon>
        <taxon>Pseudomonadota</taxon>
        <taxon>Alphaproteobacteria</taxon>
        <taxon>Hyphomicrobiales</taxon>
        <taxon>Methylopilaceae</taxon>
        <taxon>Methylopila</taxon>
    </lineage>
</organism>
<dbReference type="Proteomes" id="UP001143400">
    <property type="component" value="Unassembled WGS sequence"/>
</dbReference>
<evidence type="ECO:0000313" key="9">
    <source>
        <dbReference type="EMBL" id="GLK55880.1"/>
    </source>
</evidence>
<gene>
    <name evidence="7 9" type="primary">mraZ</name>
    <name evidence="9" type="ORF">GCM10008170_18990</name>
</gene>
<protein>
    <recommendedName>
        <fullName evidence="1 7">Transcriptional regulator MraZ</fullName>
    </recommendedName>
</protein>
<dbReference type="GO" id="GO:0000976">
    <property type="term" value="F:transcription cis-regulatory region binding"/>
    <property type="evidence" value="ECO:0007669"/>
    <property type="project" value="TreeGrafter"/>
</dbReference>
<dbReference type="AlphaFoldDB" id="A0A9W6IV61"/>
<dbReference type="GO" id="GO:2000143">
    <property type="term" value="P:negative regulation of DNA-templated transcription initiation"/>
    <property type="evidence" value="ECO:0007669"/>
    <property type="project" value="TreeGrafter"/>
</dbReference>
<dbReference type="PANTHER" id="PTHR34701:SF1">
    <property type="entry name" value="TRANSCRIPTIONAL REGULATOR MRAZ"/>
    <property type="match status" value="1"/>
</dbReference>
<keyword evidence="2 7" id="KW-0963">Cytoplasm</keyword>
<keyword evidence="3" id="KW-0677">Repeat</keyword>
<reference evidence="9" key="2">
    <citation type="submission" date="2023-01" db="EMBL/GenBank/DDBJ databases">
        <authorList>
            <person name="Sun Q."/>
            <person name="Evtushenko L."/>
        </authorList>
    </citation>
    <scope>NUCLEOTIDE SEQUENCE</scope>
    <source>
        <strain evidence="9">VKM B-1606</strain>
    </source>
</reference>
<evidence type="ECO:0000256" key="3">
    <source>
        <dbReference type="ARBA" id="ARBA00022737"/>
    </source>
</evidence>
<dbReference type="InterPro" id="IPR038619">
    <property type="entry name" value="MraZ_sf"/>
</dbReference>
<dbReference type="Pfam" id="PF02381">
    <property type="entry name" value="MraZ"/>
    <property type="match status" value="1"/>
</dbReference>
<reference evidence="9" key="1">
    <citation type="journal article" date="2014" name="Int. J. Syst. Evol. Microbiol.">
        <title>Complete genome sequence of Corynebacterium casei LMG S-19264T (=DSM 44701T), isolated from a smear-ripened cheese.</title>
        <authorList>
            <consortium name="US DOE Joint Genome Institute (JGI-PGF)"/>
            <person name="Walter F."/>
            <person name="Albersmeier A."/>
            <person name="Kalinowski J."/>
            <person name="Ruckert C."/>
        </authorList>
    </citation>
    <scope>NUCLEOTIDE SEQUENCE</scope>
    <source>
        <strain evidence="9">VKM B-1606</strain>
    </source>
</reference>
<dbReference type="InterPro" id="IPR035644">
    <property type="entry name" value="MraZ_C"/>
</dbReference>
<evidence type="ECO:0000256" key="5">
    <source>
        <dbReference type="ARBA" id="ARBA00023125"/>
    </source>
</evidence>
<dbReference type="GO" id="GO:0003700">
    <property type="term" value="F:DNA-binding transcription factor activity"/>
    <property type="evidence" value="ECO:0007669"/>
    <property type="project" value="UniProtKB-UniRule"/>
</dbReference>
<name>A0A9W6IV61_9HYPH</name>
<evidence type="ECO:0000256" key="2">
    <source>
        <dbReference type="ARBA" id="ARBA00022490"/>
    </source>
</evidence>
<dbReference type="InterPro" id="IPR035642">
    <property type="entry name" value="MraZ_N"/>
</dbReference>
<dbReference type="HAMAP" id="MF_01008">
    <property type="entry name" value="MraZ"/>
    <property type="match status" value="1"/>
</dbReference>
<dbReference type="GO" id="GO:0009295">
    <property type="term" value="C:nucleoid"/>
    <property type="evidence" value="ECO:0007669"/>
    <property type="project" value="UniProtKB-SubCell"/>
</dbReference>
<dbReference type="CDD" id="cd16320">
    <property type="entry name" value="MraZ_N"/>
    <property type="match status" value="1"/>
</dbReference>
<dbReference type="RefSeq" id="WP_204948992.1">
    <property type="nucleotide sequence ID" value="NZ_BSFF01000002.1"/>
</dbReference>
<dbReference type="PANTHER" id="PTHR34701">
    <property type="entry name" value="TRANSCRIPTIONAL REGULATOR MRAZ"/>
    <property type="match status" value="1"/>
</dbReference>
<dbReference type="EMBL" id="BSFF01000002">
    <property type="protein sequence ID" value="GLK55880.1"/>
    <property type="molecule type" value="Genomic_DNA"/>
</dbReference>
<comment type="subunit">
    <text evidence="7">Forms oligomers.</text>
</comment>
<dbReference type="InterPro" id="IPR003444">
    <property type="entry name" value="MraZ"/>
</dbReference>
<dbReference type="InterPro" id="IPR020603">
    <property type="entry name" value="MraZ_dom"/>
</dbReference>
<feature type="domain" description="SpoVT-AbrB" evidence="8">
    <location>
        <begin position="7"/>
        <end position="60"/>
    </location>
</feature>
<accession>A0A9W6IV61</accession>
<feature type="domain" description="SpoVT-AbrB" evidence="8">
    <location>
        <begin position="83"/>
        <end position="126"/>
    </location>
</feature>
<dbReference type="PROSITE" id="PS51740">
    <property type="entry name" value="SPOVT_ABRB"/>
    <property type="match status" value="2"/>
</dbReference>
<comment type="similarity">
    <text evidence="7">Belongs to the MraZ family.</text>
</comment>
<keyword evidence="4 7" id="KW-0805">Transcription regulation</keyword>
<dbReference type="CDD" id="cd16321">
    <property type="entry name" value="MraZ_C"/>
    <property type="match status" value="1"/>
</dbReference>
<comment type="caution">
    <text evidence="9">The sequence shown here is derived from an EMBL/GenBank/DDBJ whole genome shotgun (WGS) entry which is preliminary data.</text>
</comment>
<comment type="subcellular location">
    <subcellularLocation>
        <location evidence="7">Cytoplasm</location>
        <location evidence="7">Nucleoid</location>
    </subcellularLocation>
</comment>
<keyword evidence="5 7" id="KW-0238">DNA-binding</keyword>
<evidence type="ECO:0000256" key="6">
    <source>
        <dbReference type="ARBA" id="ARBA00023163"/>
    </source>
</evidence>